<dbReference type="Gene3D" id="1.25.40.10">
    <property type="entry name" value="Tetratricopeptide repeat domain"/>
    <property type="match status" value="1"/>
</dbReference>
<protein>
    <submittedName>
        <fullName evidence="2">Uncharacterized protein</fullName>
    </submittedName>
</protein>
<dbReference type="PANTHER" id="PTHR12875:SF0">
    <property type="entry name" value="GOLGI TO ER TRAFFIC PROTEIN 4 HOMOLOG"/>
    <property type="match status" value="1"/>
</dbReference>
<name>A0A813IRV8_POLGL</name>
<dbReference type="Proteomes" id="UP000626109">
    <property type="component" value="Unassembled WGS sequence"/>
</dbReference>
<dbReference type="PANTHER" id="PTHR12875">
    <property type="entry name" value="GOLGI TO ER TRAFFIC PROTEIN 4 HOMOLOG"/>
    <property type="match status" value="1"/>
</dbReference>
<dbReference type="Pfam" id="PF04190">
    <property type="entry name" value="GET4"/>
    <property type="match status" value="1"/>
</dbReference>
<organism evidence="2 3">
    <name type="scientific">Polarella glacialis</name>
    <name type="common">Dinoflagellate</name>
    <dbReference type="NCBI Taxonomy" id="89957"/>
    <lineage>
        <taxon>Eukaryota</taxon>
        <taxon>Sar</taxon>
        <taxon>Alveolata</taxon>
        <taxon>Dinophyceae</taxon>
        <taxon>Suessiales</taxon>
        <taxon>Suessiaceae</taxon>
        <taxon>Polarella</taxon>
    </lineage>
</organism>
<dbReference type="InterPro" id="IPR007317">
    <property type="entry name" value="GET4"/>
</dbReference>
<dbReference type="GO" id="GO:0005829">
    <property type="term" value="C:cytosol"/>
    <property type="evidence" value="ECO:0007669"/>
    <property type="project" value="TreeGrafter"/>
</dbReference>
<evidence type="ECO:0000313" key="2">
    <source>
        <dbReference type="EMBL" id="CAE8654776.1"/>
    </source>
</evidence>
<evidence type="ECO:0000256" key="1">
    <source>
        <dbReference type="ARBA" id="ARBA00005351"/>
    </source>
</evidence>
<feature type="non-terminal residue" evidence="2">
    <location>
        <position position="123"/>
    </location>
</feature>
<dbReference type="InterPro" id="IPR011990">
    <property type="entry name" value="TPR-like_helical_dom_sf"/>
</dbReference>
<comment type="caution">
    <text evidence="2">The sequence shown here is derived from an EMBL/GenBank/DDBJ whole genome shotgun (WGS) entry which is preliminary data.</text>
</comment>
<dbReference type="GO" id="GO:0045048">
    <property type="term" value="P:protein insertion into ER membrane"/>
    <property type="evidence" value="ECO:0007669"/>
    <property type="project" value="InterPro"/>
</dbReference>
<dbReference type="AlphaFoldDB" id="A0A813IRV8"/>
<accession>A0A813IRV8</accession>
<gene>
    <name evidence="2" type="ORF">PGLA2088_LOCUS11207</name>
</gene>
<reference evidence="2" key="1">
    <citation type="submission" date="2021-02" db="EMBL/GenBank/DDBJ databases">
        <authorList>
            <person name="Dougan E. K."/>
            <person name="Rhodes N."/>
            <person name="Thang M."/>
            <person name="Chan C."/>
        </authorList>
    </citation>
    <scope>NUCLEOTIDE SEQUENCE</scope>
</reference>
<comment type="similarity">
    <text evidence="1">Belongs to the GET4 family.</text>
</comment>
<feature type="non-terminal residue" evidence="2">
    <location>
        <position position="1"/>
    </location>
</feature>
<sequence>RQSQSATREVHMAASVRRAIEQKIADADYYDAQQMVKTVHRRLCSRGQHDAAADFCVDSACKLAAAKEYDLAANLGADLVDAFASAKAAPSDENLARIETLIAGIPSEAAVVPKYRVLNSALK</sequence>
<evidence type="ECO:0000313" key="3">
    <source>
        <dbReference type="Proteomes" id="UP000626109"/>
    </source>
</evidence>
<dbReference type="EMBL" id="CAJNNW010012853">
    <property type="protein sequence ID" value="CAE8654776.1"/>
    <property type="molecule type" value="Genomic_DNA"/>
</dbReference>
<proteinExistence type="inferred from homology"/>